<reference evidence="2 3" key="1">
    <citation type="journal article" date="2016" name="Nat. Commun.">
        <title>Thousands of microbial genomes shed light on interconnected biogeochemical processes in an aquifer system.</title>
        <authorList>
            <person name="Anantharaman K."/>
            <person name="Brown C.T."/>
            <person name="Hug L.A."/>
            <person name="Sharon I."/>
            <person name="Castelle C.J."/>
            <person name="Probst A.J."/>
            <person name="Thomas B.C."/>
            <person name="Singh A."/>
            <person name="Wilkins M.J."/>
            <person name="Karaoz U."/>
            <person name="Brodie E.L."/>
            <person name="Williams K.H."/>
            <person name="Hubbard S.S."/>
            <person name="Banfield J.F."/>
        </authorList>
    </citation>
    <scope>NUCLEOTIDE SEQUENCE [LARGE SCALE GENOMIC DNA]</scope>
</reference>
<evidence type="ECO:0000256" key="1">
    <source>
        <dbReference type="SAM" id="Phobius"/>
    </source>
</evidence>
<keyword evidence="1" id="KW-0812">Transmembrane</keyword>
<dbReference type="Proteomes" id="UP000177152">
    <property type="component" value="Unassembled WGS sequence"/>
</dbReference>
<gene>
    <name evidence="2" type="ORF">A2633_04345</name>
</gene>
<dbReference type="Gene3D" id="2.60.120.200">
    <property type="match status" value="1"/>
</dbReference>
<protein>
    <recommendedName>
        <fullName evidence="4">LamG-like jellyroll fold domain-containing protein</fullName>
    </recommendedName>
</protein>
<organism evidence="2 3">
    <name type="scientific">Candidatus Sungbacteria bacterium RIFCSPHIGHO2_01_FULL_47_32</name>
    <dbReference type="NCBI Taxonomy" id="1802264"/>
    <lineage>
        <taxon>Bacteria</taxon>
        <taxon>Candidatus Sungiibacteriota</taxon>
    </lineage>
</organism>
<evidence type="ECO:0000313" key="3">
    <source>
        <dbReference type="Proteomes" id="UP000177152"/>
    </source>
</evidence>
<sequence length="377" mass="40982">MNRLRHNLSLFREKLKAKSGVTMFLTIVLLSLTLSIAIGIFNIIYTELLIGGEIRASFYALYASDEIIERTTYLDKVLKVVCSSGLGTNCYTTVTAPASNGACSWVKVTKNFVTRQTEVTGIGQWPCDSTSPLITKRSFLSSFAMHEFEDLSAWWPYNEGAVQVTLDITANANNACRGDTCTPNTEDPAWDGAVFVSAPFALRFTDTDNDRVFAFDSPTLNLTWPISIEAWVCNKVPLNPIETILKKGGGGVTSYGLYVTAAGEMQFEFMSSAILQSSISTGAAIPLDTWNQLIVTYDGVAVRYYKNGVYISGVVQSGSLDSTSGVTGRVRVGLDIDNAARNFSGLIDEVEVFNKTLQQNDITHNFGAYAAKAGTGC</sequence>
<keyword evidence="1" id="KW-0472">Membrane</keyword>
<dbReference type="InterPro" id="IPR013320">
    <property type="entry name" value="ConA-like_dom_sf"/>
</dbReference>
<name>A0A1G2K3S8_9BACT</name>
<keyword evidence="1" id="KW-1133">Transmembrane helix</keyword>
<proteinExistence type="predicted"/>
<dbReference type="EMBL" id="MHQC01000049">
    <property type="protein sequence ID" value="OGZ93833.1"/>
    <property type="molecule type" value="Genomic_DNA"/>
</dbReference>
<accession>A0A1G2K3S8</accession>
<dbReference type="SUPFAM" id="SSF49899">
    <property type="entry name" value="Concanavalin A-like lectins/glucanases"/>
    <property type="match status" value="1"/>
</dbReference>
<dbReference type="AlphaFoldDB" id="A0A1G2K3S8"/>
<feature type="transmembrane region" description="Helical" evidence="1">
    <location>
        <begin position="21"/>
        <end position="45"/>
    </location>
</feature>
<comment type="caution">
    <text evidence="2">The sequence shown here is derived from an EMBL/GenBank/DDBJ whole genome shotgun (WGS) entry which is preliminary data.</text>
</comment>
<dbReference type="Pfam" id="PF13385">
    <property type="entry name" value="Laminin_G_3"/>
    <property type="match status" value="1"/>
</dbReference>
<evidence type="ECO:0000313" key="2">
    <source>
        <dbReference type="EMBL" id="OGZ93833.1"/>
    </source>
</evidence>
<evidence type="ECO:0008006" key="4">
    <source>
        <dbReference type="Google" id="ProtNLM"/>
    </source>
</evidence>